<evidence type="ECO:0000256" key="1">
    <source>
        <dbReference type="SAM" id="MobiDB-lite"/>
    </source>
</evidence>
<dbReference type="CDD" id="cd00143">
    <property type="entry name" value="PP2Cc"/>
    <property type="match status" value="1"/>
</dbReference>
<dbReference type="PANTHER" id="PTHR13832">
    <property type="entry name" value="PROTEIN PHOSPHATASE 2C"/>
    <property type="match status" value="1"/>
</dbReference>
<feature type="domain" description="PPM-type phosphatase" evidence="3">
    <location>
        <begin position="83"/>
        <end position="462"/>
    </location>
</feature>
<dbReference type="OMA" id="DVKTPPY"/>
<accession>A0A4V2K6X5</accession>
<dbReference type="GO" id="GO:0005739">
    <property type="term" value="C:mitochondrion"/>
    <property type="evidence" value="ECO:0007669"/>
    <property type="project" value="TreeGrafter"/>
</dbReference>
<dbReference type="InterPro" id="IPR015655">
    <property type="entry name" value="PP2C"/>
</dbReference>
<feature type="region of interest" description="Disordered" evidence="1">
    <location>
        <begin position="1"/>
        <end position="21"/>
    </location>
</feature>
<dbReference type="STRING" id="114155.A0A4V2K6X5"/>
<evidence type="ECO:0000313" key="4">
    <source>
        <dbReference type="EMBL" id="TBU53948.1"/>
    </source>
</evidence>
<dbReference type="EMBL" id="ML145201">
    <property type="protein sequence ID" value="TBU53948.1"/>
    <property type="molecule type" value="Genomic_DNA"/>
</dbReference>
<dbReference type="InterPro" id="IPR036457">
    <property type="entry name" value="PPM-type-like_dom_sf"/>
</dbReference>
<dbReference type="PANTHER" id="PTHR13832:SF792">
    <property type="entry name" value="GM14286P"/>
    <property type="match status" value="1"/>
</dbReference>
<dbReference type="Gene3D" id="3.60.40.10">
    <property type="entry name" value="PPM-type phosphatase domain"/>
    <property type="match status" value="1"/>
</dbReference>
<sequence length="477" mass="52207">MSPSKLEAGTNGGNAKESSSSESKAGRNFVLALFAGIYAALTGCLAKAAVSMEGNLDRRLDIDRQLRRYEKTSKACPKSGVVRYDFAHVASNDPAEDEHQEFQLPVPSGYWSFFGLYDGHNGGKTSKWLASNMIPAVSGALADLYSRLVSSDPAPSEDQTIPSPHFSDVEQVFKTTFAQLDDDMCYAPLETVFASNSRDVAEDLLGPACAGSCALLSFYDSHSRLLRVALAGDSRAVLGRQRVNDEGDIKYDVYVLSTDHNGINQTEVDRLDAEHPGENVCQGGRVLGMGISRAFGDARYKWARDLQDKLKKGYLGKLPLPEVKTPPYLTAEPDVTEIEVQPGDFLIMATDGLWECLTSEEAVGLVGLFKEAQGNRFGTREPVGGYPPDALPVWMAERDHTVRYKQWGAEKRFVMTDVNAATHLLRNALGGADKDLTAALLAMKTPRSRKYRDDMTVLVVFFGEEDGRGLSGRRPKD</sequence>
<keyword evidence="2" id="KW-1133">Transmembrane helix</keyword>
<dbReference type="Proteomes" id="UP000292082">
    <property type="component" value="Unassembled WGS sequence"/>
</dbReference>
<keyword evidence="2" id="KW-0472">Membrane</keyword>
<dbReference type="SMART" id="SM00332">
    <property type="entry name" value="PP2Cc"/>
    <property type="match status" value="1"/>
</dbReference>
<protein>
    <submittedName>
        <fullName evidence="4">Protein serine/threonine phosphatase 2C</fullName>
    </submittedName>
</protein>
<evidence type="ECO:0000259" key="3">
    <source>
        <dbReference type="PROSITE" id="PS51746"/>
    </source>
</evidence>
<gene>
    <name evidence="4" type="ORF">BD310DRAFT_909206</name>
</gene>
<dbReference type="InterPro" id="IPR001932">
    <property type="entry name" value="PPM-type_phosphatase-like_dom"/>
</dbReference>
<evidence type="ECO:0000313" key="5">
    <source>
        <dbReference type="Proteomes" id="UP000292082"/>
    </source>
</evidence>
<dbReference type="GO" id="GO:0004741">
    <property type="term" value="F:[pyruvate dehydrogenase (acetyl-transferring)]-phosphatase activity"/>
    <property type="evidence" value="ECO:0007669"/>
    <property type="project" value="TreeGrafter"/>
</dbReference>
<keyword evidence="2" id="KW-0812">Transmembrane</keyword>
<proteinExistence type="predicted"/>
<dbReference type="Pfam" id="PF00481">
    <property type="entry name" value="PP2C"/>
    <property type="match status" value="1"/>
</dbReference>
<feature type="transmembrane region" description="Helical" evidence="2">
    <location>
        <begin position="29"/>
        <end position="50"/>
    </location>
</feature>
<reference evidence="4 5" key="1">
    <citation type="submission" date="2019-01" db="EMBL/GenBank/DDBJ databases">
        <title>Draft genome sequences of three monokaryotic isolates of the white-rot basidiomycete fungus Dichomitus squalens.</title>
        <authorList>
            <consortium name="DOE Joint Genome Institute"/>
            <person name="Lopez S.C."/>
            <person name="Andreopoulos B."/>
            <person name="Pangilinan J."/>
            <person name="Lipzen A."/>
            <person name="Riley R."/>
            <person name="Ahrendt S."/>
            <person name="Ng V."/>
            <person name="Barry K."/>
            <person name="Daum C."/>
            <person name="Grigoriev I.V."/>
            <person name="Hilden K.S."/>
            <person name="Makela M.R."/>
            <person name="de Vries R.P."/>
        </authorList>
    </citation>
    <scope>NUCLEOTIDE SEQUENCE [LARGE SCALE GENOMIC DNA]</scope>
    <source>
        <strain evidence="4 5">CBS 464.89</strain>
    </source>
</reference>
<dbReference type="AlphaFoldDB" id="A0A4V2K6X5"/>
<organism evidence="4 5">
    <name type="scientific">Dichomitus squalens</name>
    <dbReference type="NCBI Taxonomy" id="114155"/>
    <lineage>
        <taxon>Eukaryota</taxon>
        <taxon>Fungi</taxon>
        <taxon>Dikarya</taxon>
        <taxon>Basidiomycota</taxon>
        <taxon>Agaricomycotina</taxon>
        <taxon>Agaricomycetes</taxon>
        <taxon>Polyporales</taxon>
        <taxon>Polyporaceae</taxon>
        <taxon>Dichomitus</taxon>
    </lineage>
</organism>
<evidence type="ECO:0000256" key="2">
    <source>
        <dbReference type="SAM" id="Phobius"/>
    </source>
</evidence>
<keyword evidence="5" id="KW-1185">Reference proteome</keyword>
<dbReference type="PROSITE" id="PS51746">
    <property type="entry name" value="PPM_2"/>
    <property type="match status" value="1"/>
</dbReference>
<dbReference type="SUPFAM" id="SSF81606">
    <property type="entry name" value="PP2C-like"/>
    <property type="match status" value="1"/>
</dbReference>
<name>A0A4V2K6X5_9APHY</name>